<dbReference type="AlphaFoldDB" id="D4GGT4"/>
<organism evidence="2 3">
    <name type="scientific">Pantoea ananatis (strain LMG 20103)</name>
    <dbReference type="NCBI Taxonomy" id="706191"/>
    <lineage>
        <taxon>Bacteria</taxon>
        <taxon>Pseudomonadati</taxon>
        <taxon>Pseudomonadota</taxon>
        <taxon>Gammaproteobacteria</taxon>
        <taxon>Enterobacterales</taxon>
        <taxon>Erwiniaceae</taxon>
        <taxon>Pantoea</taxon>
    </lineage>
</organism>
<evidence type="ECO:0008006" key="4">
    <source>
        <dbReference type="Google" id="ProtNLM"/>
    </source>
</evidence>
<dbReference type="HOGENOM" id="CLU_989879_0_0_6"/>
<name>D4GGT4_PANAM</name>
<sequence>MTSEVHTMRCVLLSAVITLFSFPTAWAAASCQPYSKAVTNSNNWILLGGSAKGQVRQVIAGEFGKDVNSQKRVLGQFDRCGDLLVADISYDKNERNVILSMEQHLVRVQDGWVAEYAYLVKVIKQGSEVVVDNRQGTIQWQKGKNGNIISASDKFISMGKDGFTDTTYRYDKRFHLLKSIARGTDPVSNGEYRYEWNPQGLVTRSTSARRKDTYTYDNQWRERRLNGTATTDVSTLRTVDECQFWDEKGNCTLSYLNETEVFEKGTIQRHLSAVYKYQYWDKPAEVTE</sequence>
<proteinExistence type="predicted"/>
<dbReference type="KEGG" id="pam:PANA_2214"/>
<feature type="signal peptide" evidence="1">
    <location>
        <begin position="1"/>
        <end position="27"/>
    </location>
</feature>
<dbReference type="Gene3D" id="2.180.10.10">
    <property type="entry name" value="RHS repeat-associated core"/>
    <property type="match status" value="1"/>
</dbReference>
<dbReference type="eggNOG" id="COG3209">
    <property type="taxonomic scope" value="Bacteria"/>
</dbReference>
<evidence type="ECO:0000256" key="1">
    <source>
        <dbReference type="SAM" id="SignalP"/>
    </source>
</evidence>
<reference evidence="2 3" key="1">
    <citation type="journal article" date="2010" name="J. Bacteriol.">
        <title>Genome sequence of Pantoea ananatis LMG20103, the causative agent of Eucalyptus blight and dieback.</title>
        <authorList>
            <person name="De Maayer P."/>
            <person name="Chan W.Y."/>
            <person name="Venter S.N."/>
            <person name="Toth I.K."/>
            <person name="Birch P.R."/>
            <person name="Joubert F."/>
            <person name="Coutinho T.A."/>
        </authorList>
    </citation>
    <scope>NUCLEOTIDE SEQUENCE [LARGE SCALE GENOMIC DNA]</scope>
    <source>
        <strain evidence="2 3">LMG 20103</strain>
    </source>
</reference>
<dbReference type="EMBL" id="CP001875">
    <property type="protein sequence ID" value="ADD77381.1"/>
    <property type="molecule type" value="Genomic_DNA"/>
</dbReference>
<accession>D4GGT4</accession>
<evidence type="ECO:0000313" key="3">
    <source>
        <dbReference type="Proteomes" id="UP000001702"/>
    </source>
</evidence>
<evidence type="ECO:0000313" key="2">
    <source>
        <dbReference type="EMBL" id="ADD77381.1"/>
    </source>
</evidence>
<feature type="chain" id="PRO_5003057271" description="YD repeat-containing protein" evidence="1">
    <location>
        <begin position="28"/>
        <end position="288"/>
    </location>
</feature>
<dbReference type="Proteomes" id="UP000001702">
    <property type="component" value="Chromosome"/>
</dbReference>
<gene>
    <name evidence="2" type="ordered locus">PANA_2214</name>
</gene>
<protein>
    <recommendedName>
        <fullName evidence="4">YD repeat-containing protein</fullName>
    </recommendedName>
</protein>
<keyword evidence="1" id="KW-0732">Signal</keyword>
<keyword evidence="3" id="KW-1185">Reference proteome</keyword>